<dbReference type="Proteomes" id="UP001383192">
    <property type="component" value="Unassembled WGS sequence"/>
</dbReference>
<accession>A0AAW0B9H7</accession>
<evidence type="ECO:0008006" key="8">
    <source>
        <dbReference type="Google" id="ProtNLM"/>
    </source>
</evidence>
<reference evidence="6 7" key="1">
    <citation type="submission" date="2024-01" db="EMBL/GenBank/DDBJ databases">
        <title>A draft genome for a cacao thread blight-causing isolate of Paramarasmius palmivorus.</title>
        <authorList>
            <person name="Baruah I.K."/>
            <person name="Bukari Y."/>
            <person name="Amoako-Attah I."/>
            <person name="Meinhardt L.W."/>
            <person name="Bailey B.A."/>
            <person name="Cohen S.P."/>
        </authorList>
    </citation>
    <scope>NUCLEOTIDE SEQUENCE [LARGE SCALE GENOMIC DNA]</scope>
    <source>
        <strain evidence="6 7">GH-12</strain>
    </source>
</reference>
<dbReference type="InterPro" id="IPR051601">
    <property type="entry name" value="Serine_prot/Carboxylest_S33"/>
</dbReference>
<evidence type="ECO:0000259" key="5">
    <source>
        <dbReference type="Pfam" id="PF08386"/>
    </source>
</evidence>
<proteinExistence type="inferred from homology"/>
<evidence type="ECO:0000256" key="3">
    <source>
        <dbReference type="SAM" id="SignalP"/>
    </source>
</evidence>
<keyword evidence="3" id="KW-0732">Signal</keyword>
<dbReference type="Pfam" id="PF08386">
    <property type="entry name" value="Abhydrolase_4"/>
    <property type="match status" value="1"/>
</dbReference>
<dbReference type="Gene3D" id="3.40.50.1820">
    <property type="entry name" value="alpha/beta hydrolase"/>
    <property type="match status" value="1"/>
</dbReference>
<evidence type="ECO:0000259" key="4">
    <source>
        <dbReference type="Pfam" id="PF00561"/>
    </source>
</evidence>
<dbReference type="EMBL" id="JAYKXP010000142">
    <property type="protein sequence ID" value="KAK7022959.1"/>
    <property type="molecule type" value="Genomic_DNA"/>
</dbReference>
<keyword evidence="7" id="KW-1185">Reference proteome</keyword>
<protein>
    <recommendedName>
        <fullName evidence="8">AB hydrolase-1 domain-containing protein</fullName>
    </recommendedName>
</protein>
<feature type="signal peptide" evidence="3">
    <location>
        <begin position="1"/>
        <end position="21"/>
    </location>
</feature>
<dbReference type="InterPro" id="IPR029058">
    <property type="entry name" value="AB_hydrolase_fold"/>
</dbReference>
<comment type="similarity">
    <text evidence="1">Belongs to the peptidase S33 family.</text>
</comment>
<evidence type="ECO:0000256" key="1">
    <source>
        <dbReference type="ARBA" id="ARBA00010088"/>
    </source>
</evidence>
<dbReference type="GO" id="GO:0016787">
    <property type="term" value="F:hydrolase activity"/>
    <property type="evidence" value="ECO:0007669"/>
    <property type="project" value="UniProtKB-KW"/>
</dbReference>
<dbReference type="Pfam" id="PF00561">
    <property type="entry name" value="Abhydrolase_1"/>
    <property type="match status" value="1"/>
</dbReference>
<evidence type="ECO:0000256" key="2">
    <source>
        <dbReference type="ARBA" id="ARBA00022801"/>
    </source>
</evidence>
<feature type="domain" description="AB hydrolase-1" evidence="4">
    <location>
        <begin position="87"/>
        <end position="264"/>
    </location>
</feature>
<keyword evidence="2" id="KW-0378">Hydrolase</keyword>
<gene>
    <name evidence="6" type="ORF">VNI00_016849</name>
</gene>
<dbReference type="AlphaFoldDB" id="A0AAW0B9H7"/>
<dbReference type="PANTHER" id="PTHR43248:SF25">
    <property type="entry name" value="AB HYDROLASE-1 DOMAIN-CONTAINING PROTEIN-RELATED"/>
    <property type="match status" value="1"/>
</dbReference>
<dbReference type="SUPFAM" id="SSF53474">
    <property type="entry name" value="alpha/beta-Hydrolases"/>
    <property type="match status" value="1"/>
</dbReference>
<evidence type="ECO:0000313" key="7">
    <source>
        <dbReference type="Proteomes" id="UP001383192"/>
    </source>
</evidence>
<name>A0AAW0B9H7_9AGAR</name>
<comment type="caution">
    <text evidence="6">The sequence shown here is derived from an EMBL/GenBank/DDBJ whole genome shotgun (WGS) entry which is preliminary data.</text>
</comment>
<dbReference type="InterPro" id="IPR013595">
    <property type="entry name" value="Pept_S33_TAP-like_C"/>
</dbReference>
<feature type="domain" description="Peptidase S33 tripeptidyl aminopeptidase-like C-terminal" evidence="5">
    <location>
        <begin position="409"/>
        <end position="463"/>
    </location>
</feature>
<dbReference type="InterPro" id="IPR000073">
    <property type="entry name" value="AB_hydrolase_1"/>
</dbReference>
<organism evidence="6 7">
    <name type="scientific">Paramarasmius palmivorus</name>
    <dbReference type="NCBI Taxonomy" id="297713"/>
    <lineage>
        <taxon>Eukaryota</taxon>
        <taxon>Fungi</taxon>
        <taxon>Dikarya</taxon>
        <taxon>Basidiomycota</taxon>
        <taxon>Agaricomycotina</taxon>
        <taxon>Agaricomycetes</taxon>
        <taxon>Agaricomycetidae</taxon>
        <taxon>Agaricales</taxon>
        <taxon>Marasmiineae</taxon>
        <taxon>Marasmiaceae</taxon>
        <taxon>Paramarasmius</taxon>
    </lineage>
</organism>
<sequence length="519" mass="57131">MKRGTQLGVIATLSTLGGTLAQWTEQSWASIEPSKDLAWVQCYDGPFECGRLQVPLNYSDPDGQSAAIALIRIKANVSTDSAEYRGPILFNPGGPGGSGVELVHSAGQALATIVGPQFDVVSFDPRGVSRSTPRISWYETRVERELWARPLTMELNHSSDSVASYWAASKITGQLAAERAGDVFPHIQTDHTARDMLSITEAYGREKIQYWGFSYGTALGATFAAIFPDKIERMVLDGLVNIQDYYTGTRKSNIVDADNTLRWFYKDCHSAGPELCAFYDSSPEAIEQRLNRLYDSIIRAPVPVRTERSYGLVDYQRLRRTLFLGLYYTFDTWAVLAAGLAELEAGNGTTFYKLMESDPFKCWCDPSEHAFDSVGEAEITIACNDGAVIPESVEEAERHYEDITGESGWGSMWASVRNACSGWPKTPKFEGPFSGNTSYPILLVGNTADPVTPLSAYRNAVHEPNLGDHIYEATGFGKFDGHRLRAIPGFEAAGEVVGQVWEHGFISVSYLEVIVVEGV</sequence>
<feature type="chain" id="PRO_5043922977" description="AB hydrolase-1 domain-containing protein" evidence="3">
    <location>
        <begin position="22"/>
        <end position="519"/>
    </location>
</feature>
<dbReference type="PANTHER" id="PTHR43248">
    <property type="entry name" value="2-SUCCINYL-6-HYDROXY-2,4-CYCLOHEXADIENE-1-CARBOXYLATE SYNTHASE"/>
    <property type="match status" value="1"/>
</dbReference>
<evidence type="ECO:0000313" key="6">
    <source>
        <dbReference type="EMBL" id="KAK7022959.1"/>
    </source>
</evidence>